<keyword evidence="1" id="KW-1133">Transmembrane helix</keyword>
<dbReference type="AlphaFoldDB" id="A0A5B0HDG0"/>
<gene>
    <name evidence="2" type="ORF">FVF58_09435</name>
</gene>
<protein>
    <recommendedName>
        <fullName evidence="4">Nicotinamide riboside transporter PnuC</fullName>
    </recommendedName>
</protein>
<name>A0A5B0HDG0_9BURK</name>
<accession>A0A5B0HDG0</accession>
<dbReference type="EMBL" id="VTUZ01000005">
    <property type="protein sequence ID" value="KAA1013003.1"/>
    <property type="molecule type" value="Genomic_DNA"/>
</dbReference>
<evidence type="ECO:0000313" key="2">
    <source>
        <dbReference type="EMBL" id="KAA1013003.1"/>
    </source>
</evidence>
<feature type="transmembrane region" description="Helical" evidence="1">
    <location>
        <begin position="51"/>
        <end position="71"/>
    </location>
</feature>
<keyword evidence="1" id="KW-0472">Membrane</keyword>
<keyword evidence="1" id="KW-0812">Transmembrane</keyword>
<dbReference type="RefSeq" id="WP_149669633.1">
    <property type="nucleotide sequence ID" value="NZ_VTUZ01000005.1"/>
</dbReference>
<dbReference type="Proteomes" id="UP000325273">
    <property type="component" value="Unassembled WGS sequence"/>
</dbReference>
<evidence type="ECO:0008006" key="4">
    <source>
        <dbReference type="Google" id="ProtNLM"/>
    </source>
</evidence>
<organism evidence="2 3">
    <name type="scientific">Paraburkholderia panacisoli</name>
    <dbReference type="NCBI Taxonomy" id="2603818"/>
    <lineage>
        <taxon>Bacteria</taxon>
        <taxon>Pseudomonadati</taxon>
        <taxon>Pseudomonadota</taxon>
        <taxon>Betaproteobacteria</taxon>
        <taxon>Burkholderiales</taxon>
        <taxon>Burkholderiaceae</taxon>
        <taxon>Paraburkholderia</taxon>
    </lineage>
</organism>
<evidence type="ECO:0000313" key="3">
    <source>
        <dbReference type="Proteomes" id="UP000325273"/>
    </source>
</evidence>
<proteinExistence type="predicted"/>
<feature type="transmembrane region" description="Helical" evidence="1">
    <location>
        <begin position="28"/>
        <end position="45"/>
    </location>
</feature>
<keyword evidence="3" id="KW-1185">Reference proteome</keyword>
<comment type="caution">
    <text evidence="2">The sequence shown here is derived from an EMBL/GenBank/DDBJ whole genome shotgun (WGS) entry which is preliminary data.</text>
</comment>
<reference evidence="2 3" key="1">
    <citation type="submission" date="2019-08" db="EMBL/GenBank/DDBJ databases">
        <title>Paraburkholderia sp. DCY113.</title>
        <authorList>
            <person name="Kang J."/>
        </authorList>
    </citation>
    <scope>NUCLEOTIDE SEQUENCE [LARGE SCALE GENOMIC DNA]</scope>
    <source>
        <strain evidence="2 3">DCY113</strain>
    </source>
</reference>
<sequence>MIDQIAIGLCGVTAVFLSQDKRESRRRYACLFGLASQPFWFWMTWKAGQYGIFALCFLYAFSWVRGFYGYWIKRGSV</sequence>
<evidence type="ECO:0000256" key="1">
    <source>
        <dbReference type="SAM" id="Phobius"/>
    </source>
</evidence>